<dbReference type="InterPro" id="IPR003423">
    <property type="entry name" value="OMP_efflux"/>
</dbReference>
<evidence type="ECO:0000256" key="4">
    <source>
        <dbReference type="ARBA" id="ARBA00022692"/>
    </source>
</evidence>
<comment type="caution">
    <text evidence="10">The sequence shown here is derived from an EMBL/GenBank/DDBJ whole genome shotgun (WGS) entry which is preliminary data.</text>
</comment>
<keyword evidence="3 9" id="KW-1134">Transmembrane beta strand</keyword>
<evidence type="ECO:0000256" key="1">
    <source>
        <dbReference type="ARBA" id="ARBA00004370"/>
    </source>
</evidence>
<dbReference type="Gene3D" id="1.20.1600.10">
    <property type="entry name" value="Outer membrane efflux proteins (OEP)"/>
    <property type="match status" value="1"/>
</dbReference>
<evidence type="ECO:0000256" key="6">
    <source>
        <dbReference type="ARBA" id="ARBA00023136"/>
    </source>
</evidence>
<evidence type="ECO:0000256" key="8">
    <source>
        <dbReference type="ARBA" id="ARBA00023288"/>
    </source>
</evidence>
<evidence type="ECO:0000256" key="2">
    <source>
        <dbReference type="ARBA" id="ARBA00007613"/>
    </source>
</evidence>
<evidence type="ECO:0000313" key="10">
    <source>
        <dbReference type="EMBL" id="MDD0816788.1"/>
    </source>
</evidence>
<evidence type="ECO:0000256" key="9">
    <source>
        <dbReference type="RuleBase" id="RU362097"/>
    </source>
</evidence>
<dbReference type="Gene3D" id="2.20.200.10">
    <property type="entry name" value="Outer membrane efflux proteins (OEP)"/>
    <property type="match status" value="1"/>
</dbReference>
<gene>
    <name evidence="10" type="ORF">PSQ39_19295</name>
</gene>
<protein>
    <submittedName>
        <fullName evidence="10">Efflux transporter outer membrane subunit</fullName>
    </submittedName>
</protein>
<reference evidence="10 11" key="1">
    <citation type="submission" date="2023-02" db="EMBL/GenBank/DDBJ databases">
        <title>Bacterial whole genome sequence for Curvibacter sp. HBC28.</title>
        <authorList>
            <person name="Le V."/>
            <person name="Ko S.-R."/>
            <person name="Ahn C.-Y."/>
            <person name="Oh H.-M."/>
        </authorList>
    </citation>
    <scope>NUCLEOTIDE SEQUENCE [LARGE SCALE GENOMIC DNA]</scope>
    <source>
        <strain evidence="10 11">HBC28</strain>
    </source>
</reference>
<keyword evidence="7 9" id="KW-0564">Palmitate</keyword>
<dbReference type="PANTHER" id="PTHR30203:SF20">
    <property type="entry name" value="MULTIDRUG RESISTANCE OUTER MEMBRANE PROTEIN MDTP-RELATED"/>
    <property type="match status" value="1"/>
</dbReference>
<dbReference type="SUPFAM" id="SSF56954">
    <property type="entry name" value="Outer membrane efflux proteins (OEP)"/>
    <property type="match status" value="1"/>
</dbReference>
<feature type="signal peptide" evidence="9">
    <location>
        <begin position="1"/>
        <end position="33"/>
    </location>
</feature>
<dbReference type="InterPro" id="IPR010131">
    <property type="entry name" value="MdtP/NodT-like"/>
</dbReference>
<name>A0ABT5MJP3_9BURK</name>
<dbReference type="Proteomes" id="UP001528672">
    <property type="component" value="Unassembled WGS sequence"/>
</dbReference>
<organism evidence="10 11">
    <name type="scientific">Curvibacter microcysteis</name>
    <dbReference type="NCBI Taxonomy" id="3026419"/>
    <lineage>
        <taxon>Bacteria</taxon>
        <taxon>Pseudomonadati</taxon>
        <taxon>Pseudomonadota</taxon>
        <taxon>Betaproteobacteria</taxon>
        <taxon>Burkholderiales</taxon>
        <taxon>Comamonadaceae</taxon>
        <taxon>Curvibacter</taxon>
    </lineage>
</organism>
<keyword evidence="8 9" id="KW-0449">Lipoprotein</keyword>
<comment type="similarity">
    <text evidence="2 9">Belongs to the outer membrane factor (OMF) (TC 1.B.17) family.</text>
</comment>
<keyword evidence="5 9" id="KW-0732">Signal</keyword>
<dbReference type="PANTHER" id="PTHR30203">
    <property type="entry name" value="OUTER MEMBRANE CATION EFFLUX PROTEIN"/>
    <property type="match status" value="1"/>
</dbReference>
<comment type="subcellular location">
    <subcellularLocation>
        <location evidence="9">Cell membrane</location>
        <topology evidence="9">Lipid-anchor</topology>
    </subcellularLocation>
    <subcellularLocation>
        <location evidence="1">Membrane</location>
    </subcellularLocation>
</comment>
<accession>A0ABT5MJP3</accession>
<dbReference type="RefSeq" id="WP_273928875.1">
    <property type="nucleotide sequence ID" value="NZ_JAQSIO010000010.1"/>
</dbReference>
<evidence type="ECO:0000256" key="3">
    <source>
        <dbReference type="ARBA" id="ARBA00022452"/>
    </source>
</evidence>
<evidence type="ECO:0000313" key="11">
    <source>
        <dbReference type="Proteomes" id="UP001528672"/>
    </source>
</evidence>
<keyword evidence="11" id="KW-1185">Reference proteome</keyword>
<dbReference type="Pfam" id="PF02321">
    <property type="entry name" value="OEP"/>
    <property type="match status" value="2"/>
</dbReference>
<dbReference type="NCBIfam" id="TIGR01845">
    <property type="entry name" value="outer_NodT"/>
    <property type="match status" value="1"/>
</dbReference>
<keyword evidence="4 9" id="KW-0812">Transmembrane</keyword>
<evidence type="ECO:0000256" key="5">
    <source>
        <dbReference type="ARBA" id="ARBA00022729"/>
    </source>
</evidence>
<sequence length="520" mass="54691">MTPFLSPAPSRSRSISSLGALTLVASLALSACADFSGIQSQAPLRPASALALNDAAPLATSVWQRQDWWAQYGDAQLNTLMSQALSGNPSLQQARLRLERAQALAGGAGAALLPQVGAVADISRDLYTANGLYPKPLAGSVENMGTLQASASWELDFFGKNRAALDAAVGAVQAAAADAQAARLLLASQVLRTYFQWARLGQQLGVAQRTLHQREEILSLVQARLKAGLDTQLELRQSQGSLPEAHLQIEALQEQSGLARNALAALVGEPALATRLTVPVLPEAVSAETPAQVPVNLIGQRADVVAARWRVEAAARDTDVARAQFYPNINLKAYAGLSAFGFSNVLKSSSEQAGIAPAISLPIFEGGRLRANLKVKTADLDSAVTAYNGAVLDAVHDVADQLLVSESLLRQQAQQQAARKAAEDAYAIARQRYQAGLGTYLQVLSAESNVLNQRRSSVDLAARTVDTQVALWRALGGGLTPQTVAIAPRSTAEQGLIAVQSTLAGRGPSSRPDASAARPQ</sequence>
<evidence type="ECO:0000256" key="7">
    <source>
        <dbReference type="ARBA" id="ARBA00023139"/>
    </source>
</evidence>
<dbReference type="EMBL" id="JAQSIO010000010">
    <property type="protein sequence ID" value="MDD0816788.1"/>
    <property type="molecule type" value="Genomic_DNA"/>
</dbReference>
<proteinExistence type="inferred from homology"/>
<feature type="chain" id="PRO_5044997650" evidence="9">
    <location>
        <begin position="34"/>
        <end position="520"/>
    </location>
</feature>
<keyword evidence="6 9" id="KW-0472">Membrane</keyword>